<sequence>MEQIQENYSKVYYLSTLQSMAQDTEDLELQDNQIQHSFWVMHLWRGQVSHHAVHFPDLLEKPYYEMAADFALVEDDRALGHIHLESDTHIRYMGEDNPLALPQIVKNAEMGQHLPQ</sequence>
<protein>
    <submittedName>
        <fullName evidence="1">Uncharacterized protein</fullName>
    </submittedName>
</protein>
<name>A0A7C9CVJ0_OPUST</name>
<dbReference type="AlphaFoldDB" id="A0A7C9CVJ0"/>
<reference evidence="1" key="1">
    <citation type="journal article" date="2013" name="J. Plant Res.">
        <title>Effect of fungi and light on seed germination of three Opuntia species from semiarid lands of central Mexico.</title>
        <authorList>
            <person name="Delgado-Sanchez P."/>
            <person name="Jimenez-Bremont J.F."/>
            <person name="Guerrero-Gonzalez Mde L."/>
            <person name="Flores J."/>
        </authorList>
    </citation>
    <scope>NUCLEOTIDE SEQUENCE</scope>
    <source>
        <tissue evidence="1">Cladode</tissue>
    </source>
</reference>
<reference evidence="1" key="2">
    <citation type="submission" date="2020-07" db="EMBL/GenBank/DDBJ databases">
        <authorList>
            <person name="Vera ALvarez R."/>
            <person name="Arias-Moreno D.M."/>
            <person name="Jimenez-Jacinto V."/>
            <person name="Jimenez-Bremont J.F."/>
            <person name="Swaminathan K."/>
            <person name="Moose S.P."/>
            <person name="Guerrero-Gonzalez M.L."/>
            <person name="Marino-Ramirez L."/>
            <person name="Landsman D."/>
            <person name="Rodriguez-Kessler M."/>
            <person name="Delgado-Sanchez P."/>
        </authorList>
    </citation>
    <scope>NUCLEOTIDE SEQUENCE</scope>
    <source>
        <tissue evidence="1">Cladode</tissue>
    </source>
</reference>
<accession>A0A7C9CVJ0</accession>
<dbReference type="EMBL" id="GISG01049742">
    <property type="protein sequence ID" value="MBA4624983.1"/>
    <property type="molecule type" value="Transcribed_RNA"/>
</dbReference>
<organism evidence="1">
    <name type="scientific">Opuntia streptacantha</name>
    <name type="common">Prickly pear cactus</name>
    <name type="synonym">Opuntia cardona</name>
    <dbReference type="NCBI Taxonomy" id="393608"/>
    <lineage>
        <taxon>Eukaryota</taxon>
        <taxon>Viridiplantae</taxon>
        <taxon>Streptophyta</taxon>
        <taxon>Embryophyta</taxon>
        <taxon>Tracheophyta</taxon>
        <taxon>Spermatophyta</taxon>
        <taxon>Magnoliopsida</taxon>
        <taxon>eudicotyledons</taxon>
        <taxon>Gunneridae</taxon>
        <taxon>Pentapetalae</taxon>
        <taxon>Caryophyllales</taxon>
        <taxon>Cactineae</taxon>
        <taxon>Cactaceae</taxon>
        <taxon>Opuntioideae</taxon>
        <taxon>Opuntia</taxon>
    </lineage>
</organism>
<proteinExistence type="predicted"/>
<evidence type="ECO:0000313" key="1">
    <source>
        <dbReference type="EMBL" id="MBA4624983.1"/>
    </source>
</evidence>